<comment type="caution">
    <text evidence="2">The sequence shown here is derived from an EMBL/GenBank/DDBJ whole genome shotgun (WGS) entry which is preliminary data.</text>
</comment>
<feature type="compositionally biased region" description="Polar residues" evidence="1">
    <location>
        <begin position="284"/>
        <end position="294"/>
    </location>
</feature>
<sequence>MLLSSTYLPNAPTPVWETSFARKFLQIPKEQLEVINKLPEWSASKSSIQTSGVLLEKIQNQPISQSTSVENNSLNQTSSLVKKRKNFKVLRKEKTYVEKELFFKTSSSLEFQRENKCINTLKRSNSWPNIFKKQPLINKIRKRKFNRGLKNNLDIMSDGGGNGKVNLDELLLEYGFTSKDLSKPMERFASKCTSCSGQQVVGSSKTETCDKVENILGDNDMNPSEPAIVESESFPGSSGFQKSIQPLPGDIPSSQSQKYEKIKSPVKAKNENLITKDVQAELTNRSLNDSSANSKKVHDSSSKQVHIKKRKSKEEKSSKKDAKKFRNADIKFTVDQITNMIDLIKVFQTDVFS</sequence>
<evidence type="ECO:0000313" key="2">
    <source>
        <dbReference type="EMBL" id="GFS39698.1"/>
    </source>
</evidence>
<accession>A0A8X6IBY8</accession>
<dbReference type="OrthoDB" id="6434180at2759"/>
<dbReference type="Proteomes" id="UP000886998">
    <property type="component" value="Unassembled WGS sequence"/>
</dbReference>
<name>A0A8X6IBY8_9ARAC</name>
<protein>
    <submittedName>
        <fullName evidence="2">Uncharacterized protein</fullName>
    </submittedName>
</protein>
<gene>
    <name evidence="2" type="primary">NCL1_54946</name>
    <name evidence="2" type="ORF">TNIN_402861</name>
</gene>
<feature type="region of interest" description="Disordered" evidence="1">
    <location>
        <begin position="216"/>
        <end position="265"/>
    </location>
</feature>
<feature type="region of interest" description="Disordered" evidence="1">
    <location>
        <begin position="284"/>
        <end position="324"/>
    </location>
</feature>
<dbReference type="AlphaFoldDB" id="A0A8X6IBY8"/>
<proteinExistence type="predicted"/>
<organism evidence="2 3">
    <name type="scientific">Trichonephila inaurata madagascariensis</name>
    <dbReference type="NCBI Taxonomy" id="2747483"/>
    <lineage>
        <taxon>Eukaryota</taxon>
        <taxon>Metazoa</taxon>
        <taxon>Ecdysozoa</taxon>
        <taxon>Arthropoda</taxon>
        <taxon>Chelicerata</taxon>
        <taxon>Arachnida</taxon>
        <taxon>Araneae</taxon>
        <taxon>Araneomorphae</taxon>
        <taxon>Entelegynae</taxon>
        <taxon>Araneoidea</taxon>
        <taxon>Nephilidae</taxon>
        <taxon>Trichonephila</taxon>
        <taxon>Trichonephila inaurata</taxon>
    </lineage>
</organism>
<dbReference type="EMBL" id="BMAV01025220">
    <property type="protein sequence ID" value="GFS39698.1"/>
    <property type="molecule type" value="Genomic_DNA"/>
</dbReference>
<feature type="compositionally biased region" description="Basic and acidic residues" evidence="1">
    <location>
        <begin position="312"/>
        <end position="324"/>
    </location>
</feature>
<evidence type="ECO:0000256" key="1">
    <source>
        <dbReference type="SAM" id="MobiDB-lite"/>
    </source>
</evidence>
<reference evidence="2" key="1">
    <citation type="submission" date="2020-08" db="EMBL/GenBank/DDBJ databases">
        <title>Multicomponent nature underlies the extraordinary mechanical properties of spider dragline silk.</title>
        <authorList>
            <person name="Kono N."/>
            <person name="Nakamura H."/>
            <person name="Mori M."/>
            <person name="Yoshida Y."/>
            <person name="Ohtoshi R."/>
            <person name="Malay A.D."/>
            <person name="Moran D.A.P."/>
            <person name="Tomita M."/>
            <person name="Numata K."/>
            <person name="Arakawa K."/>
        </authorList>
    </citation>
    <scope>NUCLEOTIDE SEQUENCE</scope>
</reference>
<evidence type="ECO:0000313" key="3">
    <source>
        <dbReference type="Proteomes" id="UP000886998"/>
    </source>
</evidence>
<keyword evidence="3" id="KW-1185">Reference proteome</keyword>
<feature type="compositionally biased region" description="Polar residues" evidence="1">
    <location>
        <begin position="234"/>
        <end position="244"/>
    </location>
</feature>